<evidence type="ECO:0000313" key="2">
    <source>
        <dbReference type="EMBL" id="GFS49883.1"/>
    </source>
</evidence>
<accession>A0A8X6MGF0</accession>
<dbReference type="AlphaFoldDB" id="A0A8X6MGF0"/>
<organism evidence="2 3">
    <name type="scientific">Nephila pilipes</name>
    <name type="common">Giant wood spider</name>
    <name type="synonym">Nephila maculata</name>
    <dbReference type="NCBI Taxonomy" id="299642"/>
    <lineage>
        <taxon>Eukaryota</taxon>
        <taxon>Metazoa</taxon>
        <taxon>Ecdysozoa</taxon>
        <taxon>Arthropoda</taxon>
        <taxon>Chelicerata</taxon>
        <taxon>Arachnida</taxon>
        <taxon>Araneae</taxon>
        <taxon>Araneomorphae</taxon>
        <taxon>Entelegynae</taxon>
        <taxon>Araneoidea</taxon>
        <taxon>Nephilidae</taxon>
        <taxon>Nephila</taxon>
    </lineage>
</organism>
<gene>
    <name evidence="2" type="ORF">NPIL_448261</name>
</gene>
<name>A0A8X6MGF0_NEPPI</name>
<protein>
    <submittedName>
        <fullName evidence="2">Uncharacterized protein</fullName>
    </submittedName>
</protein>
<dbReference type="Proteomes" id="UP000887013">
    <property type="component" value="Unassembled WGS sequence"/>
</dbReference>
<sequence>MPPEGRVRDRAVFEVVEVDLIGPLHLADGSRPTSQASISKAVHSPAAGQERPTEDAVAASTGRVIKPPERLDL</sequence>
<evidence type="ECO:0000256" key="1">
    <source>
        <dbReference type="SAM" id="MobiDB-lite"/>
    </source>
</evidence>
<feature type="region of interest" description="Disordered" evidence="1">
    <location>
        <begin position="25"/>
        <end position="73"/>
    </location>
</feature>
<dbReference type="EMBL" id="BMAW01045415">
    <property type="protein sequence ID" value="GFS49883.1"/>
    <property type="molecule type" value="Genomic_DNA"/>
</dbReference>
<reference evidence="2" key="1">
    <citation type="submission" date="2020-08" db="EMBL/GenBank/DDBJ databases">
        <title>Multicomponent nature underlies the extraordinary mechanical properties of spider dragline silk.</title>
        <authorList>
            <person name="Kono N."/>
            <person name="Nakamura H."/>
            <person name="Mori M."/>
            <person name="Yoshida Y."/>
            <person name="Ohtoshi R."/>
            <person name="Malay A.D."/>
            <person name="Moran D.A.P."/>
            <person name="Tomita M."/>
            <person name="Numata K."/>
            <person name="Arakawa K."/>
        </authorList>
    </citation>
    <scope>NUCLEOTIDE SEQUENCE</scope>
</reference>
<keyword evidence="3" id="KW-1185">Reference proteome</keyword>
<evidence type="ECO:0000313" key="3">
    <source>
        <dbReference type="Proteomes" id="UP000887013"/>
    </source>
</evidence>
<proteinExistence type="predicted"/>
<comment type="caution">
    <text evidence="2">The sequence shown here is derived from an EMBL/GenBank/DDBJ whole genome shotgun (WGS) entry which is preliminary data.</text>
</comment>